<keyword evidence="9" id="KW-0732">Signal</keyword>
<dbReference type="InterPro" id="IPR039261">
    <property type="entry name" value="FNR_nucleotide-bd"/>
</dbReference>
<dbReference type="GO" id="GO:0006826">
    <property type="term" value="P:iron ion transport"/>
    <property type="evidence" value="ECO:0007669"/>
    <property type="project" value="TreeGrafter"/>
</dbReference>
<gene>
    <name evidence="11" type="ORF">B0H64DRAFT_337564</name>
</gene>
<protein>
    <recommendedName>
        <fullName evidence="10">Ferric oxidoreductase domain-containing protein</fullName>
    </recommendedName>
</protein>
<comment type="subcellular location">
    <subcellularLocation>
        <location evidence="1">Membrane</location>
        <topology evidence="1">Multi-pass membrane protein</topology>
    </subcellularLocation>
</comment>
<dbReference type="SUPFAM" id="SSF52343">
    <property type="entry name" value="Ferredoxin reductase-like, C-terminal NADP-linked domain"/>
    <property type="match status" value="1"/>
</dbReference>
<evidence type="ECO:0000313" key="11">
    <source>
        <dbReference type="EMBL" id="KAK3299525.1"/>
    </source>
</evidence>
<feature type="transmembrane region" description="Helical" evidence="8">
    <location>
        <begin position="613"/>
        <end position="634"/>
    </location>
</feature>
<dbReference type="AlphaFoldDB" id="A0AAE0LW24"/>
<dbReference type="PANTHER" id="PTHR32361:SF9">
    <property type="entry name" value="FERRIC REDUCTASE TRANSMEMBRANE COMPONENT 3-RELATED"/>
    <property type="match status" value="1"/>
</dbReference>
<feature type="transmembrane region" description="Helical" evidence="8">
    <location>
        <begin position="258"/>
        <end position="276"/>
    </location>
</feature>
<reference evidence="11" key="2">
    <citation type="submission" date="2023-06" db="EMBL/GenBank/DDBJ databases">
        <authorList>
            <consortium name="Lawrence Berkeley National Laboratory"/>
            <person name="Haridas S."/>
            <person name="Hensen N."/>
            <person name="Bonometti L."/>
            <person name="Westerberg I."/>
            <person name="Brannstrom I.O."/>
            <person name="Guillou S."/>
            <person name="Cros-Aarteil S."/>
            <person name="Calhoun S."/>
            <person name="Kuo A."/>
            <person name="Mondo S."/>
            <person name="Pangilinan J."/>
            <person name="Riley R."/>
            <person name="Labutti K."/>
            <person name="Andreopoulos B."/>
            <person name="Lipzen A."/>
            <person name="Chen C."/>
            <person name="Yanf M."/>
            <person name="Daum C."/>
            <person name="Ng V."/>
            <person name="Clum A."/>
            <person name="Steindorff A."/>
            <person name="Ohm R."/>
            <person name="Martin F."/>
            <person name="Silar P."/>
            <person name="Natvig D."/>
            <person name="Lalanne C."/>
            <person name="Gautier V."/>
            <person name="Ament-Velasquez S.L."/>
            <person name="Kruys A."/>
            <person name="Hutchinson M.I."/>
            <person name="Powell A.J."/>
            <person name="Barry K."/>
            <person name="Miller A.N."/>
            <person name="Grigoriev I.V."/>
            <person name="Debuchy R."/>
            <person name="Gladieux P."/>
            <person name="Thoren M.H."/>
            <person name="Johannesson H."/>
        </authorList>
    </citation>
    <scope>NUCLEOTIDE SEQUENCE</scope>
    <source>
        <strain evidence="11">CBS 168.71</strain>
    </source>
</reference>
<dbReference type="GO" id="GO:0000293">
    <property type="term" value="F:ferric-chelate reductase activity"/>
    <property type="evidence" value="ECO:0007669"/>
    <property type="project" value="TreeGrafter"/>
</dbReference>
<feature type="transmembrane region" description="Helical" evidence="8">
    <location>
        <begin position="408"/>
        <end position="425"/>
    </location>
</feature>
<proteinExistence type="predicted"/>
<feature type="transmembrane region" description="Helical" evidence="8">
    <location>
        <begin position="196"/>
        <end position="217"/>
    </location>
</feature>
<evidence type="ECO:0000313" key="12">
    <source>
        <dbReference type="Proteomes" id="UP001278766"/>
    </source>
</evidence>
<dbReference type="InterPro" id="IPR013130">
    <property type="entry name" value="Fe3_Rdtase_TM_dom"/>
</dbReference>
<feature type="transmembrane region" description="Helical" evidence="8">
    <location>
        <begin position="374"/>
        <end position="396"/>
    </location>
</feature>
<evidence type="ECO:0000256" key="2">
    <source>
        <dbReference type="ARBA" id="ARBA00022448"/>
    </source>
</evidence>
<keyword evidence="5" id="KW-0406">Ion transport</keyword>
<dbReference type="RefSeq" id="XP_062663039.1">
    <property type="nucleotide sequence ID" value="XM_062801161.1"/>
</dbReference>
<dbReference type="CDD" id="cd06186">
    <property type="entry name" value="NOX_Duox_like_FAD_NADP"/>
    <property type="match status" value="1"/>
</dbReference>
<dbReference type="GO" id="GO:0015677">
    <property type="term" value="P:copper ion import"/>
    <property type="evidence" value="ECO:0007669"/>
    <property type="project" value="TreeGrafter"/>
</dbReference>
<comment type="caution">
    <text evidence="11">The sequence shown here is derived from an EMBL/GenBank/DDBJ whole genome shotgun (WGS) entry which is preliminary data.</text>
</comment>
<feature type="domain" description="Ferric oxidoreductase" evidence="10">
    <location>
        <begin position="300"/>
        <end position="419"/>
    </location>
</feature>
<feature type="region of interest" description="Disordered" evidence="7">
    <location>
        <begin position="510"/>
        <end position="561"/>
    </location>
</feature>
<keyword evidence="2" id="KW-0813">Transport</keyword>
<feature type="chain" id="PRO_5042048386" description="Ferric oxidoreductase domain-containing protein" evidence="9">
    <location>
        <begin position="21"/>
        <end position="738"/>
    </location>
</feature>
<dbReference type="GO" id="GO:0005886">
    <property type="term" value="C:plasma membrane"/>
    <property type="evidence" value="ECO:0007669"/>
    <property type="project" value="TreeGrafter"/>
</dbReference>
<name>A0AAE0LW24_9PEZI</name>
<evidence type="ECO:0000256" key="3">
    <source>
        <dbReference type="ARBA" id="ARBA00022692"/>
    </source>
</evidence>
<reference evidence="11" key="1">
    <citation type="journal article" date="2023" name="Mol. Phylogenet. Evol.">
        <title>Genome-scale phylogeny and comparative genomics of the fungal order Sordariales.</title>
        <authorList>
            <person name="Hensen N."/>
            <person name="Bonometti L."/>
            <person name="Westerberg I."/>
            <person name="Brannstrom I.O."/>
            <person name="Guillou S."/>
            <person name="Cros-Aarteil S."/>
            <person name="Calhoun S."/>
            <person name="Haridas S."/>
            <person name="Kuo A."/>
            <person name="Mondo S."/>
            <person name="Pangilinan J."/>
            <person name="Riley R."/>
            <person name="LaButti K."/>
            <person name="Andreopoulos B."/>
            <person name="Lipzen A."/>
            <person name="Chen C."/>
            <person name="Yan M."/>
            <person name="Daum C."/>
            <person name="Ng V."/>
            <person name="Clum A."/>
            <person name="Steindorff A."/>
            <person name="Ohm R.A."/>
            <person name="Martin F."/>
            <person name="Silar P."/>
            <person name="Natvig D.O."/>
            <person name="Lalanne C."/>
            <person name="Gautier V."/>
            <person name="Ament-Velasquez S.L."/>
            <person name="Kruys A."/>
            <person name="Hutchinson M.I."/>
            <person name="Powell A.J."/>
            <person name="Barry K."/>
            <person name="Miller A.N."/>
            <person name="Grigoriev I.V."/>
            <person name="Debuchy R."/>
            <person name="Gladieux P."/>
            <person name="Hiltunen Thoren M."/>
            <person name="Johannesson H."/>
        </authorList>
    </citation>
    <scope>NUCLEOTIDE SEQUENCE</scope>
    <source>
        <strain evidence="11">CBS 168.71</strain>
    </source>
</reference>
<evidence type="ECO:0000259" key="10">
    <source>
        <dbReference type="Pfam" id="PF01794"/>
    </source>
</evidence>
<evidence type="ECO:0000256" key="9">
    <source>
        <dbReference type="SAM" id="SignalP"/>
    </source>
</evidence>
<dbReference type="GO" id="GO:0006879">
    <property type="term" value="P:intracellular iron ion homeostasis"/>
    <property type="evidence" value="ECO:0007669"/>
    <property type="project" value="TreeGrafter"/>
</dbReference>
<feature type="signal peptide" evidence="9">
    <location>
        <begin position="1"/>
        <end position="20"/>
    </location>
</feature>
<organism evidence="11 12">
    <name type="scientific">Chaetomium fimeti</name>
    <dbReference type="NCBI Taxonomy" id="1854472"/>
    <lineage>
        <taxon>Eukaryota</taxon>
        <taxon>Fungi</taxon>
        <taxon>Dikarya</taxon>
        <taxon>Ascomycota</taxon>
        <taxon>Pezizomycotina</taxon>
        <taxon>Sordariomycetes</taxon>
        <taxon>Sordariomycetidae</taxon>
        <taxon>Sordariales</taxon>
        <taxon>Chaetomiaceae</taxon>
        <taxon>Chaetomium</taxon>
    </lineage>
</organism>
<evidence type="ECO:0000256" key="6">
    <source>
        <dbReference type="ARBA" id="ARBA00023136"/>
    </source>
</evidence>
<dbReference type="Pfam" id="PF01794">
    <property type="entry name" value="Ferric_reduct"/>
    <property type="match status" value="1"/>
</dbReference>
<evidence type="ECO:0000256" key="7">
    <source>
        <dbReference type="SAM" id="MobiDB-lite"/>
    </source>
</evidence>
<dbReference type="EMBL" id="JAUEPN010000002">
    <property type="protein sequence ID" value="KAK3299525.1"/>
    <property type="molecule type" value="Genomic_DNA"/>
</dbReference>
<keyword evidence="4 8" id="KW-1133">Transmembrane helix</keyword>
<keyword evidence="3 8" id="KW-0812">Transmembrane</keyword>
<keyword evidence="12" id="KW-1185">Reference proteome</keyword>
<dbReference type="Proteomes" id="UP001278766">
    <property type="component" value="Unassembled WGS sequence"/>
</dbReference>
<evidence type="ECO:0000256" key="8">
    <source>
        <dbReference type="SAM" id="Phobius"/>
    </source>
</evidence>
<accession>A0AAE0LW24</accession>
<dbReference type="PANTHER" id="PTHR32361">
    <property type="entry name" value="FERRIC/CUPRIC REDUCTASE TRANSMEMBRANE COMPONENT"/>
    <property type="match status" value="1"/>
</dbReference>
<sequence>MKGSRGLGLVLAAQISCTAAKDFYGRIAHGTIGLGQAQYAPVTCAYACRSSMGSWMLDCGHGDHGDDSHHGDHGGGDSDMSSGHMMSMMPTPECYATNDPFLMSLAWCIKTHCPGDLTISQLEEFWEMNVAGRNEEQPLPKYSYQDALDRITATPTTVYNSSLVLNGTELVSEYFYAMVYGSLEGIEINIALDNQYALVALLTCGISPVLLSLLRFLPLPQSWVSKFYAHVIDPPVFGTRHAVPALFGLGLVPTRGQALFIFYIWAINIILSAVAYRITWPNLWFTSISNEMVEWVANRTGMLSFANLVLALLYSSRNNLLLHVTSWSRNTFILIHRWTAVICILQACLHSALYLQMYDTMGPGMLTTESAYPYWYWGIIATFSLVLILPGSVLPVRQRAYEFFLDWHLLWALLSIIGCFLHIYFRYHWQWGYEIWVAVAFAVWAFDWLLARPLRVARAGFTNRAYTSIIDDDYLKVDIPGVEAMGQAYLYFPTLSWRIWENHPFSAIPMSHPTQHPTPGTPGSQPSDDLETGSVSKPTPRSTTSQTPSTHPHTPAAAGTSFFIRRRNGLTSRLAQHTEPTGVPVLVEASYGSEAMSVVRSPDPRPSLASPNVIFIAGGVGITALLPLLGRSLLAPRGRSRLYWGVRSGALVRAVEKVVGCGVGERVWGEVEVAVAVGERFDVTRVLEDELVGEKGVEGGTTVVVCGPPAMSDEVRLAVAGLARRGVLVRFMEERFSE</sequence>
<keyword evidence="6 8" id="KW-0472">Membrane</keyword>
<feature type="compositionally biased region" description="Low complexity" evidence="7">
    <location>
        <begin position="536"/>
        <end position="561"/>
    </location>
</feature>
<evidence type="ECO:0000256" key="5">
    <source>
        <dbReference type="ARBA" id="ARBA00023065"/>
    </source>
</evidence>
<feature type="transmembrane region" description="Helical" evidence="8">
    <location>
        <begin position="296"/>
        <end position="314"/>
    </location>
</feature>
<dbReference type="InterPro" id="IPR051410">
    <property type="entry name" value="Ferric/Cupric_Reductase"/>
</dbReference>
<feature type="transmembrane region" description="Helical" evidence="8">
    <location>
        <begin position="431"/>
        <end position="450"/>
    </location>
</feature>
<dbReference type="GeneID" id="87838109"/>
<feature type="transmembrane region" description="Helical" evidence="8">
    <location>
        <begin position="335"/>
        <end position="354"/>
    </location>
</feature>
<dbReference type="Gene3D" id="3.40.50.80">
    <property type="entry name" value="Nucleotide-binding domain of ferredoxin-NADP reductase (FNR) module"/>
    <property type="match status" value="1"/>
</dbReference>
<feature type="compositionally biased region" description="Low complexity" evidence="7">
    <location>
        <begin position="511"/>
        <end position="527"/>
    </location>
</feature>
<evidence type="ECO:0000256" key="4">
    <source>
        <dbReference type="ARBA" id="ARBA00022989"/>
    </source>
</evidence>
<evidence type="ECO:0000256" key="1">
    <source>
        <dbReference type="ARBA" id="ARBA00004141"/>
    </source>
</evidence>